<dbReference type="SUPFAM" id="SSF52540">
    <property type="entry name" value="P-loop containing nucleoside triphosphate hydrolases"/>
    <property type="match status" value="1"/>
</dbReference>
<dbReference type="AlphaFoldDB" id="A0A380N042"/>
<evidence type="ECO:0000256" key="3">
    <source>
        <dbReference type="ARBA" id="ARBA00022840"/>
    </source>
</evidence>
<dbReference type="RefSeq" id="WP_115219042.1">
    <property type="nucleotide sequence ID" value="NZ_UHIA01000004.1"/>
</dbReference>
<accession>A0A380N042</accession>
<dbReference type="GO" id="GO:0016887">
    <property type="term" value="F:ATP hydrolysis activity"/>
    <property type="evidence" value="ECO:0007669"/>
    <property type="project" value="InterPro"/>
</dbReference>
<dbReference type="InterPro" id="IPR017871">
    <property type="entry name" value="ABC_transporter-like_CS"/>
</dbReference>
<keyword evidence="5" id="KW-0378">Hydrolase</keyword>
<evidence type="ECO:0000256" key="1">
    <source>
        <dbReference type="ARBA" id="ARBA00022448"/>
    </source>
</evidence>
<dbReference type="EMBL" id="UHIA01000004">
    <property type="protein sequence ID" value="SUO98185.1"/>
    <property type="molecule type" value="Genomic_DNA"/>
</dbReference>
<feature type="domain" description="ABC transporter" evidence="4">
    <location>
        <begin position="1"/>
        <end position="227"/>
    </location>
</feature>
<reference evidence="5 6" key="1">
    <citation type="submission" date="2018-06" db="EMBL/GenBank/DDBJ databases">
        <authorList>
            <consortium name="Pathogen Informatics"/>
            <person name="Doyle S."/>
        </authorList>
    </citation>
    <scope>NUCLEOTIDE SEQUENCE [LARGE SCALE GENOMIC DNA]</scope>
    <source>
        <strain evidence="5 6">NCTC10717</strain>
    </source>
</reference>
<dbReference type="EC" id="3.6.3.31" evidence="5"/>
<keyword evidence="2" id="KW-0547">Nucleotide-binding</keyword>
<dbReference type="InterPro" id="IPR003439">
    <property type="entry name" value="ABC_transporter-like_ATP-bd"/>
</dbReference>
<keyword evidence="1" id="KW-0813">Transport</keyword>
<name>A0A380N042_9GAMM</name>
<keyword evidence="6" id="KW-1185">Reference proteome</keyword>
<sequence length="228" mass="25732">MLDIALKKRLPNGLQIEATLKSDVARNVILGFSGSGKTLFLKMIAGLLTPDEGHIRVQERVFFDSNAGINLSTQARQVAYLFQDYALFPHLTVAQNVAFSLRRRYWNPRRRSSQALAAQWLAKLEIAAVADSYPAQLSGGQKQRVALARALVSQPRILLLDEPFSALDTALRARTRRLIADLQSEYHIPMLLISHDSEDADYFGDALFEMRREDNRACLQQRNIAEYS</sequence>
<dbReference type="PROSITE" id="PS00211">
    <property type="entry name" value="ABC_TRANSPORTER_1"/>
    <property type="match status" value="1"/>
</dbReference>
<evidence type="ECO:0000313" key="6">
    <source>
        <dbReference type="Proteomes" id="UP000254575"/>
    </source>
</evidence>
<keyword evidence="3 5" id="KW-0067">ATP-binding</keyword>
<dbReference type="PANTHER" id="PTHR42781:SF4">
    <property type="entry name" value="SPERMIDINE_PUTRESCINE IMPORT ATP-BINDING PROTEIN POTA"/>
    <property type="match status" value="1"/>
</dbReference>
<dbReference type="PANTHER" id="PTHR42781">
    <property type="entry name" value="SPERMIDINE/PUTRESCINE IMPORT ATP-BINDING PROTEIN POTA"/>
    <property type="match status" value="1"/>
</dbReference>
<dbReference type="InterPro" id="IPR003593">
    <property type="entry name" value="AAA+_ATPase"/>
</dbReference>
<dbReference type="InterPro" id="IPR050093">
    <property type="entry name" value="ABC_SmlMolc_Importer"/>
</dbReference>
<dbReference type="Proteomes" id="UP000254575">
    <property type="component" value="Unassembled WGS sequence"/>
</dbReference>
<evidence type="ECO:0000313" key="5">
    <source>
        <dbReference type="EMBL" id="SUO98185.1"/>
    </source>
</evidence>
<evidence type="ECO:0000259" key="4">
    <source>
        <dbReference type="PROSITE" id="PS50893"/>
    </source>
</evidence>
<proteinExistence type="predicted"/>
<dbReference type="SMART" id="SM00382">
    <property type="entry name" value="AAA"/>
    <property type="match status" value="1"/>
</dbReference>
<gene>
    <name evidence="5" type="primary">potA_2</name>
    <name evidence="5" type="ORF">NCTC10717_01926</name>
</gene>
<dbReference type="OrthoDB" id="9802264at2"/>
<protein>
    <submittedName>
        <fullName evidence="5">Spermidine/putrescine import ATP-binding protein PotA</fullName>
        <ecNumber evidence="5">3.6.3.31</ecNumber>
    </submittedName>
</protein>
<dbReference type="Gene3D" id="3.40.50.300">
    <property type="entry name" value="P-loop containing nucleotide triphosphate hydrolases"/>
    <property type="match status" value="1"/>
</dbReference>
<evidence type="ECO:0000256" key="2">
    <source>
        <dbReference type="ARBA" id="ARBA00022741"/>
    </source>
</evidence>
<dbReference type="GO" id="GO:0005524">
    <property type="term" value="F:ATP binding"/>
    <property type="evidence" value="ECO:0007669"/>
    <property type="project" value="UniProtKB-KW"/>
</dbReference>
<dbReference type="PROSITE" id="PS50893">
    <property type="entry name" value="ABC_TRANSPORTER_2"/>
    <property type="match status" value="1"/>
</dbReference>
<dbReference type="Pfam" id="PF00005">
    <property type="entry name" value="ABC_tran"/>
    <property type="match status" value="1"/>
</dbReference>
<organism evidence="5 6">
    <name type="scientific">Suttonella indologenes</name>
    <dbReference type="NCBI Taxonomy" id="13276"/>
    <lineage>
        <taxon>Bacteria</taxon>
        <taxon>Pseudomonadati</taxon>
        <taxon>Pseudomonadota</taxon>
        <taxon>Gammaproteobacteria</taxon>
        <taxon>Cardiobacteriales</taxon>
        <taxon>Cardiobacteriaceae</taxon>
        <taxon>Suttonella</taxon>
    </lineage>
</organism>
<dbReference type="InterPro" id="IPR027417">
    <property type="entry name" value="P-loop_NTPase"/>
</dbReference>